<dbReference type="InterPro" id="IPR010496">
    <property type="entry name" value="AL/BT2_dom"/>
</dbReference>
<feature type="domain" description="3-keto-alpha-glucoside-1,2-lyase/3-keto-2-hydroxy-glucal hydratase" evidence="1">
    <location>
        <begin position="267"/>
        <end position="450"/>
    </location>
</feature>
<dbReference type="Gene3D" id="2.60.120.560">
    <property type="entry name" value="Exo-inulinase, domain 1"/>
    <property type="match status" value="2"/>
</dbReference>
<dbReference type="EMBL" id="CP036262">
    <property type="protein sequence ID" value="QDS94979.1"/>
    <property type="molecule type" value="Genomic_DNA"/>
</dbReference>
<organism evidence="2 3">
    <name type="scientific">Roseimaritima multifibrata</name>
    <dbReference type="NCBI Taxonomy" id="1930274"/>
    <lineage>
        <taxon>Bacteria</taxon>
        <taxon>Pseudomonadati</taxon>
        <taxon>Planctomycetota</taxon>
        <taxon>Planctomycetia</taxon>
        <taxon>Pirellulales</taxon>
        <taxon>Pirellulaceae</taxon>
        <taxon>Roseimaritima</taxon>
    </lineage>
</organism>
<proteinExistence type="predicted"/>
<keyword evidence="3" id="KW-1185">Reference proteome</keyword>
<reference evidence="2 3" key="1">
    <citation type="submission" date="2019-02" db="EMBL/GenBank/DDBJ databases">
        <title>Deep-cultivation of Planctomycetes and their phenomic and genomic characterization uncovers novel biology.</title>
        <authorList>
            <person name="Wiegand S."/>
            <person name="Jogler M."/>
            <person name="Boedeker C."/>
            <person name="Pinto D."/>
            <person name="Vollmers J."/>
            <person name="Rivas-Marin E."/>
            <person name="Kohn T."/>
            <person name="Peeters S.H."/>
            <person name="Heuer A."/>
            <person name="Rast P."/>
            <person name="Oberbeckmann S."/>
            <person name="Bunk B."/>
            <person name="Jeske O."/>
            <person name="Meyerdierks A."/>
            <person name="Storesund J.E."/>
            <person name="Kallscheuer N."/>
            <person name="Luecker S."/>
            <person name="Lage O.M."/>
            <person name="Pohl T."/>
            <person name="Merkel B.J."/>
            <person name="Hornburger P."/>
            <person name="Mueller R.-W."/>
            <person name="Bruemmer F."/>
            <person name="Labrenz M."/>
            <person name="Spormann A.M."/>
            <person name="Op den Camp H."/>
            <person name="Overmann J."/>
            <person name="Amann R."/>
            <person name="Jetten M.S.M."/>
            <person name="Mascher T."/>
            <person name="Medema M.H."/>
            <person name="Devos D.P."/>
            <person name="Kaster A.-K."/>
            <person name="Ovreas L."/>
            <person name="Rohde M."/>
            <person name="Galperin M.Y."/>
            <person name="Jogler C."/>
        </authorList>
    </citation>
    <scope>NUCLEOTIDE SEQUENCE [LARGE SCALE GENOMIC DNA]</scope>
    <source>
        <strain evidence="2 3">FF011L</strain>
    </source>
</reference>
<dbReference type="Proteomes" id="UP000320672">
    <property type="component" value="Chromosome"/>
</dbReference>
<feature type="domain" description="3-keto-alpha-glucoside-1,2-lyase/3-keto-2-hydroxy-glucal hydratase" evidence="1">
    <location>
        <begin position="84"/>
        <end position="249"/>
    </location>
</feature>
<dbReference type="GO" id="GO:0016787">
    <property type="term" value="F:hydrolase activity"/>
    <property type="evidence" value="ECO:0007669"/>
    <property type="project" value="InterPro"/>
</dbReference>
<accession>A0A517MJA8</accession>
<sequence>MGRNHIAHLPGPPKENHAKMPLKKLFSAALAAAVTVSCISPLAAETPVAEGFEALTGENDFSQWHGCPNLDPRKYAEQSDEKKAQWNQEIKDHWSVAEDGTVINDGHGAYLTTNEDFGDIELRLKYKTVARADSGIYLRGTPQVQIWDYTDPGKAKIGADKGSGGLWNNAAGAPGKDPLVLADKAFGEWNDVRIVQVGARTSVWLNDKLVVDHALMHNYWDRSLPLFAKGPIQLQTHGGEIQWRDVQVKRLSAEEANAILASHGQEGFEPIFDGKTLAGWTGAASDYQVLDGAIQCREGRGGNLYTEKTYKDFKVRLEFQVPAGGNNGLAIRYPGKGNPAYAGVTELQVLDNTAEKYSKLDDRQYHGSAYGMAAATRGYLRPVGEWNFQEVTVKGSQIVVELNGSVILDTDLSKITDYMADSAHPGKMLEEGHFGFAGHSDPVRFRALSIQTIDGE</sequence>
<evidence type="ECO:0000259" key="1">
    <source>
        <dbReference type="Pfam" id="PF06439"/>
    </source>
</evidence>
<dbReference type="Pfam" id="PF06439">
    <property type="entry name" value="3keto-disac_hyd"/>
    <property type="match status" value="2"/>
</dbReference>
<protein>
    <recommendedName>
        <fullName evidence="1">3-keto-alpha-glucoside-1,2-lyase/3-keto-2-hydroxy-glucal hydratase domain-containing protein</fullName>
    </recommendedName>
</protein>
<name>A0A517MJA8_9BACT</name>
<dbReference type="AlphaFoldDB" id="A0A517MJA8"/>
<dbReference type="KEGG" id="rml:FF011L_37630"/>
<gene>
    <name evidence="2" type="ORF">FF011L_37630</name>
</gene>
<evidence type="ECO:0000313" key="2">
    <source>
        <dbReference type="EMBL" id="QDS94979.1"/>
    </source>
</evidence>
<evidence type="ECO:0000313" key="3">
    <source>
        <dbReference type="Proteomes" id="UP000320672"/>
    </source>
</evidence>